<dbReference type="AlphaFoldDB" id="A0A0Q0GXD1"/>
<reference evidence="1 2" key="1">
    <citation type="submission" date="2015-09" db="EMBL/GenBank/DDBJ databases">
        <title>Genome announcement of multiple Pseudomonas syringae strains.</title>
        <authorList>
            <person name="Thakur S."/>
            <person name="Wang P.W."/>
            <person name="Gong Y."/>
            <person name="Weir B.S."/>
            <person name="Guttman D.S."/>
        </authorList>
    </citation>
    <scope>NUCLEOTIDE SEQUENCE [LARGE SCALE GENOMIC DNA]</scope>
    <source>
        <strain evidence="1 2">ICMP3962</strain>
    </source>
</reference>
<protein>
    <submittedName>
        <fullName evidence="1">Uncharacterized protein</fullName>
    </submittedName>
</protein>
<gene>
    <name evidence="1" type="ORF">ALO41_02758</name>
</gene>
<dbReference type="PATRIC" id="fig|251720.4.peg.3782"/>
<proteinExistence type="predicted"/>
<comment type="caution">
    <text evidence="1">The sequence shown here is derived from an EMBL/GenBank/DDBJ whole genome shotgun (WGS) entry which is preliminary data.</text>
</comment>
<dbReference type="EMBL" id="LJRQ01000031">
    <property type="protein sequence ID" value="KPZ18215.1"/>
    <property type="molecule type" value="Genomic_DNA"/>
</dbReference>
<dbReference type="RefSeq" id="WP_057430927.1">
    <property type="nucleotide sequence ID" value="NZ_LIHQ01000100.1"/>
</dbReference>
<sequence length="168" mass="19072">MTTCDQYNRTTPPAVLTEPVTQILDDLALEYLNAYRRLRHECATHEESGDVNAAERARSLLSVAEGRLADAVDALTRRRLGEEHFWAGFRQVVIPDTVQANPPEIPEPLWLVEEQLASGEWIPIEQTNDLAEAEKKLSTAENSFSGLAYRLYRTDWYETADKANRSRP</sequence>
<organism evidence="1 2">
    <name type="scientific">Pseudomonas amygdali pv. ulmi</name>
    <dbReference type="NCBI Taxonomy" id="251720"/>
    <lineage>
        <taxon>Bacteria</taxon>
        <taxon>Pseudomonadati</taxon>
        <taxon>Pseudomonadota</taxon>
        <taxon>Gammaproteobacteria</taxon>
        <taxon>Pseudomonadales</taxon>
        <taxon>Pseudomonadaceae</taxon>
        <taxon>Pseudomonas</taxon>
        <taxon>Pseudomonas amygdali</taxon>
    </lineage>
</organism>
<name>A0A0Q0GXD1_PSEA0</name>
<evidence type="ECO:0000313" key="2">
    <source>
        <dbReference type="Proteomes" id="UP000050266"/>
    </source>
</evidence>
<evidence type="ECO:0000313" key="1">
    <source>
        <dbReference type="EMBL" id="KPZ18215.1"/>
    </source>
</evidence>
<accession>A0A0Q0GXD1</accession>
<dbReference type="Proteomes" id="UP000050266">
    <property type="component" value="Unassembled WGS sequence"/>
</dbReference>